<evidence type="ECO:0000313" key="3">
    <source>
        <dbReference type="Proteomes" id="UP001374535"/>
    </source>
</evidence>
<sequence>MGHLKNRALQDENTEEEEGDESTHQLGLQRMMGQVYQENRIYEASYFSMLMMKYVVGEDEDQDKEMDLDFVKKPQPPRRTLQKELKALVSCRLQQASDGGNISNL</sequence>
<gene>
    <name evidence="2" type="ORF">V8G54_015469</name>
</gene>
<evidence type="ECO:0000256" key="1">
    <source>
        <dbReference type="SAM" id="MobiDB-lite"/>
    </source>
</evidence>
<feature type="region of interest" description="Disordered" evidence="1">
    <location>
        <begin position="1"/>
        <end position="26"/>
    </location>
</feature>
<dbReference type="EMBL" id="CP144696">
    <property type="protein sequence ID" value="WVZ10939.1"/>
    <property type="molecule type" value="Genomic_DNA"/>
</dbReference>
<reference evidence="2 3" key="1">
    <citation type="journal article" date="2023" name="Life. Sci Alliance">
        <title>Evolutionary insights into 3D genome organization and epigenetic landscape of Vigna mungo.</title>
        <authorList>
            <person name="Junaid A."/>
            <person name="Singh B."/>
            <person name="Bhatia S."/>
        </authorList>
    </citation>
    <scope>NUCLEOTIDE SEQUENCE [LARGE SCALE GENOMIC DNA]</scope>
    <source>
        <strain evidence="2">Urdbean</strain>
    </source>
</reference>
<dbReference type="Proteomes" id="UP001374535">
    <property type="component" value="Chromosome 5"/>
</dbReference>
<keyword evidence="3" id="KW-1185">Reference proteome</keyword>
<name>A0AAQ3S0G6_VIGMU</name>
<accession>A0AAQ3S0G6</accession>
<dbReference type="AlphaFoldDB" id="A0AAQ3S0G6"/>
<protein>
    <submittedName>
        <fullName evidence="2">Uncharacterized protein</fullName>
    </submittedName>
</protein>
<evidence type="ECO:0000313" key="2">
    <source>
        <dbReference type="EMBL" id="WVZ10939.1"/>
    </source>
</evidence>
<proteinExistence type="predicted"/>
<organism evidence="2 3">
    <name type="scientific">Vigna mungo</name>
    <name type="common">Black gram</name>
    <name type="synonym">Phaseolus mungo</name>
    <dbReference type="NCBI Taxonomy" id="3915"/>
    <lineage>
        <taxon>Eukaryota</taxon>
        <taxon>Viridiplantae</taxon>
        <taxon>Streptophyta</taxon>
        <taxon>Embryophyta</taxon>
        <taxon>Tracheophyta</taxon>
        <taxon>Spermatophyta</taxon>
        <taxon>Magnoliopsida</taxon>
        <taxon>eudicotyledons</taxon>
        <taxon>Gunneridae</taxon>
        <taxon>Pentapetalae</taxon>
        <taxon>rosids</taxon>
        <taxon>fabids</taxon>
        <taxon>Fabales</taxon>
        <taxon>Fabaceae</taxon>
        <taxon>Papilionoideae</taxon>
        <taxon>50 kb inversion clade</taxon>
        <taxon>NPAAA clade</taxon>
        <taxon>indigoferoid/millettioid clade</taxon>
        <taxon>Phaseoleae</taxon>
        <taxon>Vigna</taxon>
    </lineage>
</organism>